<dbReference type="InterPro" id="IPR036734">
    <property type="entry name" value="Neur_chan_lig-bd_sf"/>
</dbReference>
<feature type="non-terminal residue" evidence="2">
    <location>
        <position position="107"/>
    </location>
</feature>
<keyword evidence="3" id="KW-1185">Reference proteome</keyword>
<dbReference type="PANTHER" id="PTHR18945">
    <property type="entry name" value="NEUROTRANSMITTER GATED ION CHANNEL"/>
    <property type="match status" value="1"/>
</dbReference>
<keyword evidence="1" id="KW-0472">Membrane</keyword>
<evidence type="ECO:0000313" key="2">
    <source>
        <dbReference type="EMBL" id="CAL4118155.1"/>
    </source>
</evidence>
<dbReference type="InterPro" id="IPR006201">
    <property type="entry name" value="Neur_channel"/>
</dbReference>
<keyword evidence="1" id="KW-1133">Transmembrane helix</keyword>
<evidence type="ECO:0000313" key="3">
    <source>
        <dbReference type="Proteomes" id="UP001497623"/>
    </source>
</evidence>
<dbReference type="GO" id="GO:0005230">
    <property type="term" value="F:extracellular ligand-gated monoatomic ion channel activity"/>
    <property type="evidence" value="ECO:0007669"/>
    <property type="project" value="InterPro"/>
</dbReference>
<dbReference type="EMBL" id="CAXKWB010017166">
    <property type="protein sequence ID" value="CAL4118155.1"/>
    <property type="molecule type" value="Genomic_DNA"/>
</dbReference>
<protein>
    <recommendedName>
        <fullName evidence="4">Neurotransmitter-gated ion-channel ligand-binding domain-containing protein</fullName>
    </recommendedName>
</protein>
<proteinExistence type="predicted"/>
<keyword evidence="1" id="KW-0812">Transmembrane</keyword>
<accession>A0AAV2R6K3</accession>
<dbReference type="GO" id="GO:0016020">
    <property type="term" value="C:membrane"/>
    <property type="evidence" value="ECO:0007669"/>
    <property type="project" value="InterPro"/>
</dbReference>
<evidence type="ECO:0008006" key="4">
    <source>
        <dbReference type="Google" id="ProtNLM"/>
    </source>
</evidence>
<dbReference type="SUPFAM" id="SSF63712">
    <property type="entry name" value="Nicotinic receptor ligand binding domain-like"/>
    <property type="match status" value="1"/>
</dbReference>
<feature type="transmembrane region" description="Helical" evidence="1">
    <location>
        <begin position="73"/>
        <end position="97"/>
    </location>
</feature>
<gene>
    <name evidence="2" type="ORF">MNOR_LOCUS21377</name>
</gene>
<reference evidence="2 3" key="1">
    <citation type="submission" date="2024-05" db="EMBL/GenBank/DDBJ databases">
        <authorList>
            <person name="Wallberg A."/>
        </authorList>
    </citation>
    <scope>NUCLEOTIDE SEQUENCE [LARGE SCALE GENOMIC DNA]</scope>
</reference>
<name>A0AAV2R6K3_MEGNR</name>
<organism evidence="2 3">
    <name type="scientific">Meganyctiphanes norvegica</name>
    <name type="common">Northern krill</name>
    <name type="synonym">Thysanopoda norvegica</name>
    <dbReference type="NCBI Taxonomy" id="48144"/>
    <lineage>
        <taxon>Eukaryota</taxon>
        <taxon>Metazoa</taxon>
        <taxon>Ecdysozoa</taxon>
        <taxon>Arthropoda</taxon>
        <taxon>Crustacea</taxon>
        <taxon>Multicrustacea</taxon>
        <taxon>Malacostraca</taxon>
        <taxon>Eumalacostraca</taxon>
        <taxon>Eucarida</taxon>
        <taxon>Euphausiacea</taxon>
        <taxon>Euphausiidae</taxon>
        <taxon>Meganyctiphanes</taxon>
    </lineage>
</organism>
<dbReference type="Gene3D" id="2.70.170.10">
    <property type="entry name" value="Neurotransmitter-gated ion-channel ligand-binding domain"/>
    <property type="match status" value="1"/>
</dbReference>
<dbReference type="GO" id="GO:0004888">
    <property type="term" value="F:transmembrane signaling receptor activity"/>
    <property type="evidence" value="ECO:0007669"/>
    <property type="project" value="InterPro"/>
</dbReference>
<dbReference type="Proteomes" id="UP001497623">
    <property type="component" value="Unassembled WGS sequence"/>
</dbReference>
<dbReference type="AlphaFoldDB" id="A0AAV2R6K3"/>
<comment type="caution">
    <text evidence="2">The sequence shown here is derived from an EMBL/GenBank/DDBJ whole genome shotgun (WGS) entry which is preliminary data.</text>
</comment>
<sequence length="107" mass="12764">MDMLFFPFDTQYCKLEIKLTSAREEFLIWDNLTVFYFGEVALTEYMVGKLKIVPGTERDYSSATVHITLFRRFWFYITSAFVPTVMLMFISYTSLFCSKENRDLRVM</sequence>
<evidence type="ECO:0000256" key="1">
    <source>
        <dbReference type="SAM" id="Phobius"/>
    </source>
</evidence>